<dbReference type="AlphaFoldDB" id="A0A8K0THN0"/>
<sequence length="236" mass="23014">MQMGPGPLPMGPQPGMPTILPGPAPIPAVDTVLPGPAPIPAVETVLPGPAPLPAVESALPGPEGLPAVESALPGPEGLPAVESALPGPEGLPAVESALPGPAPLPSTVQLPQTAQLPAESLPNNLPTIIEGPSPGLPSATLDGAGLPLPTAGSVIPELPQMSMSKIVQSVPGQIPPVPSDLPQATGLPSAILDTVCTVVEGQGDAITTKVIPCPQASAGSLPTLGQAPIPTPVQDG</sequence>
<evidence type="ECO:0000313" key="2">
    <source>
        <dbReference type="Proteomes" id="UP000813385"/>
    </source>
</evidence>
<evidence type="ECO:0000313" key="1">
    <source>
        <dbReference type="EMBL" id="KAH7367700.1"/>
    </source>
</evidence>
<keyword evidence="2" id="KW-1185">Reference proteome</keyword>
<dbReference type="Proteomes" id="UP000813385">
    <property type="component" value="Unassembled WGS sequence"/>
</dbReference>
<organism evidence="1 2">
    <name type="scientific">Plectosphaerella cucumerina</name>
    <dbReference type="NCBI Taxonomy" id="40658"/>
    <lineage>
        <taxon>Eukaryota</taxon>
        <taxon>Fungi</taxon>
        <taxon>Dikarya</taxon>
        <taxon>Ascomycota</taxon>
        <taxon>Pezizomycotina</taxon>
        <taxon>Sordariomycetes</taxon>
        <taxon>Hypocreomycetidae</taxon>
        <taxon>Glomerellales</taxon>
        <taxon>Plectosphaerellaceae</taxon>
        <taxon>Plectosphaerella</taxon>
    </lineage>
</organism>
<accession>A0A8K0THN0</accession>
<dbReference type="EMBL" id="JAGPXD010000002">
    <property type="protein sequence ID" value="KAH7367700.1"/>
    <property type="molecule type" value="Genomic_DNA"/>
</dbReference>
<protein>
    <submittedName>
        <fullName evidence="1">Uncharacterized protein</fullName>
    </submittedName>
</protein>
<proteinExistence type="predicted"/>
<gene>
    <name evidence="1" type="ORF">B0T11DRAFT_275834</name>
</gene>
<comment type="caution">
    <text evidence="1">The sequence shown here is derived from an EMBL/GenBank/DDBJ whole genome shotgun (WGS) entry which is preliminary data.</text>
</comment>
<feature type="non-terminal residue" evidence="1">
    <location>
        <position position="236"/>
    </location>
</feature>
<name>A0A8K0THN0_9PEZI</name>
<reference evidence="1" key="1">
    <citation type="journal article" date="2021" name="Nat. Commun.">
        <title>Genetic determinants of endophytism in the Arabidopsis root mycobiome.</title>
        <authorList>
            <person name="Mesny F."/>
            <person name="Miyauchi S."/>
            <person name="Thiergart T."/>
            <person name="Pickel B."/>
            <person name="Atanasova L."/>
            <person name="Karlsson M."/>
            <person name="Huettel B."/>
            <person name="Barry K.W."/>
            <person name="Haridas S."/>
            <person name="Chen C."/>
            <person name="Bauer D."/>
            <person name="Andreopoulos W."/>
            <person name="Pangilinan J."/>
            <person name="LaButti K."/>
            <person name="Riley R."/>
            <person name="Lipzen A."/>
            <person name="Clum A."/>
            <person name="Drula E."/>
            <person name="Henrissat B."/>
            <person name="Kohler A."/>
            <person name="Grigoriev I.V."/>
            <person name="Martin F.M."/>
            <person name="Hacquard S."/>
        </authorList>
    </citation>
    <scope>NUCLEOTIDE SEQUENCE</scope>
    <source>
        <strain evidence="1">MPI-CAGE-AT-0016</strain>
    </source>
</reference>